<evidence type="ECO:0000313" key="3">
    <source>
        <dbReference type="EMBL" id="CZR58721.1"/>
    </source>
</evidence>
<dbReference type="Pfam" id="PF01906">
    <property type="entry name" value="YbjQ_1"/>
    <property type="match status" value="1"/>
</dbReference>
<gene>
    <name evidence="3" type="ORF">PAC_08613</name>
</gene>
<evidence type="ECO:0000313" key="4">
    <source>
        <dbReference type="Proteomes" id="UP000184330"/>
    </source>
</evidence>
<dbReference type="SUPFAM" id="SSF117782">
    <property type="entry name" value="YbjQ-like"/>
    <property type="match status" value="1"/>
</dbReference>
<organism evidence="3 4">
    <name type="scientific">Phialocephala subalpina</name>
    <dbReference type="NCBI Taxonomy" id="576137"/>
    <lineage>
        <taxon>Eukaryota</taxon>
        <taxon>Fungi</taxon>
        <taxon>Dikarya</taxon>
        <taxon>Ascomycota</taxon>
        <taxon>Pezizomycotina</taxon>
        <taxon>Leotiomycetes</taxon>
        <taxon>Helotiales</taxon>
        <taxon>Mollisiaceae</taxon>
        <taxon>Phialocephala</taxon>
        <taxon>Phialocephala fortinii species complex</taxon>
    </lineage>
</organism>
<sequence length="159" mass="17536">MSKKDTKPDKGKPKSKLEDPSDTIDVPACFTDTHGVVTSTMNDLPGYRVVKVLGTVYGITVRSRNWGADIGAFLRSSVGGEIRYFTNLMYNSRDKALERLVGECMARGGNAIIALRFDQGEVNTFSQVCAYGTACLVEKIEDIQRDPHNPDIRETTINS</sequence>
<dbReference type="InterPro" id="IPR002765">
    <property type="entry name" value="UPF0145_YbjQ-like"/>
</dbReference>
<dbReference type="HAMAP" id="MF_00338">
    <property type="entry name" value="UPF0145"/>
    <property type="match status" value="1"/>
</dbReference>
<dbReference type="AlphaFoldDB" id="A0A1L7X126"/>
<feature type="region of interest" description="Disordered" evidence="2">
    <location>
        <begin position="1"/>
        <end position="23"/>
    </location>
</feature>
<dbReference type="PANTHER" id="PTHR34068">
    <property type="entry name" value="UPF0145 PROTEIN YBJQ"/>
    <property type="match status" value="1"/>
</dbReference>
<evidence type="ECO:0000256" key="1">
    <source>
        <dbReference type="ARBA" id="ARBA00010751"/>
    </source>
</evidence>
<dbReference type="InterPro" id="IPR035439">
    <property type="entry name" value="UPF0145_dom_sf"/>
</dbReference>
<reference evidence="3 4" key="1">
    <citation type="submission" date="2016-03" db="EMBL/GenBank/DDBJ databases">
        <authorList>
            <person name="Ploux O."/>
        </authorList>
    </citation>
    <scope>NUCLEOTIDE SEQUENCE [LARGE SCALE GENOMIC DNA]</scope>
    <source>
        <strain evidence="3 4">UAMH 11012</strain>
    </source>
</reference>
<dbReference type="EMBL" id="FJOG01000012">
    <property type="protein sequence ID" value="CZR58721.1"/>
    <property type="molecule type" value="Genomic_DNA"/>
</dbReference>
<proteinExistence type="inferred from homology"/>
<comment type="similarity">
    <text evidence="1">Belongs to the UPF0145 family.</text>
</comment>
<dbReference type="Gene3D" id="3.30.110.70">
    <property type="entry name" value="Hypothetical protein apc22750. Chain B"/>
    <property type="match status" value="1"/>
</dbReference>
<feature type="compositionally biased region" description="Basic and acidic residues" evidence="2">
    <location>
        <begin position="1"/>
        <end position="19"/>
    </location>
</feature>
<dbReference type="PANTHER" id="PTHR34068:SF2">
    <property type="entry name" value="UPF0145 PROTEIN SCO3412"/>
    <property type="match status" value="1"/>
</dbReference>
<dbReference type="OrthoDB" id="68104at2759"/>
<evidence type="ECO:0000256" key="2">
    <source>
        <dbReference type="SAM" id="MobiDB-lite"/>
    </source>
</evidence>
<dbReference type="Proteomes" id="UP000184330">
    <property type="component" value="Unassembled WGS sequence"/>
</dbReference>
<keyword evidence="4" id="KW-1185">Reference proteome</keyword>
<name>A0A1L7X126_9HELO</name>
<protein>
    <submittedName>
        <fullName evidence="3">Probable DUF74 domain protein</fullName>
    </submittedName>
</protein>
<accession>A0A1L7X126</accession>